<name>A0A8S1HID2_9PELO</name>
<dbReference type="Proteomes" id="UP000835052">
    <property type="component" value="Unassembled WGS sequence"/>
</dbReference>
<dbReference type="AlphaFoldDB" id="A0A8S1HID2"/>
<proteinExistence type="predicted"/>
<protein>
    <submittedName>
        <fullName evidence="2">Uncharacterized protein</fullName>
    </submittedName>
</protein>
<reference evidence="2" key="1">
    <citation type="submission" date="2020-10" db="EMBL/GenBank/DDBJ databases">
        <authorList>
            <person name="Kikuchi T."/>
        </authorList>
    </citation>
    <scope>NUCLEOTIDE SEQUENCE</scope>
    <source>
        <strain evidence="2">NKZ352</strain>
    </source>
</reference>
<feature type="region of interest" description="Disordered" evidence="1">
    <location>
        <begin position="68"/>
        <end position="89"/>
    </location>
</feature>
<evidence type="ECO:0000313" key="2">
    <source>
        <dbReference type="EMBL" id="CAD6195699.1"/>
    </source>
</evidence>
<evidence type="ECO:0000313" key="3">
    <source>
        <dbReference type="Proteomes" id="UP000835052"/>
    </source>
</evidence>
<evidence type="ECO:0000256" key="1">
    <source>
        <dbReference type="SAM" id="MobiDB-lite"/>
    </source>
</evidence>
<gene>
    <name evidence="2" type="ORF">CAUJ_LOCUS11618</name>
</gene>
<organism evidence="2 3">
    <name type="scientific">Caenorhabditis auriculariae</name>
    <dbReference type="NCBI Taxonomy" id="2777116"/>
    <lineage>
        <taxon>Eukaryota</taxon>
        <taxon>Metazoa</taxon>
        <taxon>Ecdysozoa</taxon>
        <taxon>Nematoda</taxon>
        <taxon>Chromadorea</taxon>
        <taxon>Rhabditida</taxon>
        <taxon>Rhabditina</taxon>
        <taxon>Rhabditomorpha</taxon>
        <taxon>Rhabditoidea</taxon>
        <taxon>Rhabditidae</taxon>
        <taxon>Peloderinae</taxon>
        <taxon>Caenorhabditis</taxon>
    </lineage>
</organism>
<feature type="compositionally biased region" description="Basic and acidic residues" evidence="1">
    <location>
        <begin position="70"/>
        <end position="89"/>
    </location>
</feature>
<sequence length="109" mass="11990">MRMSRRIPEPTGIWGAVSEAFVPFFGSRRRGMTDEAAERSRWAGVVLLEGSRNRASWELRSALSPSLLDAPEKNAEEKGGEKNAKADPTGENKDWWILVALVGPPVVLA</sequence>
<keyword evidence="3" id="KW-1185">Reference proteome</keyword>
<comment type="caution">
    <text evidence="2">The sequence shown here is derived from an EMBL/GenBank/DDBJ whole genome shotgun (WGS) entry which is preliminary data.</text>
</comment>
<dbReference type="EMBL" id="CAJGYM010000059">
    <property type="protein sequence ID" value="CAD6195699.1"/>
    <property type="molecule type" value="Genomic_DNA"/>
</dbReference>
<accession>A0A8S1HID2</accession>